<dbReference type="PANTHER" id="PTHR34065">
    <property type="entry name" value="CELL DIVISION CONTROL PROTEIN 14"/>
    <property type="match status" value="1"/>
</dbReference>
<dbReference type="InterPro" id="IPR016024">
    <property type="entry name" value="ARM-type_fold"/>
</dbReference>
<comment type="caution">
    <text evidence="1">The sequence shown here is derived from an EMBL/GenBank/DDBJ whole genome shotgun (WGS) entry which is preliminary data.</text>
</comment>
<dbReference type="SUPFAM" id="SSF48371">
    <property type="entry name" value="ARM repeat"/>
    <property type="match status" value="1"/>
</dbReference>
<sequence>MTISNCLESSFFLFFFRASDMAMVGEGSVAAPSGIQQWERIEEMRRKLRRKIDLCVLQMRDNAWTERDKGLRVLQRLLATLTDEERTLFAIAQRELDCNVQDLLFQLLKKRMSPTIVLDSKVSIQVATLLDMLQGVTLLHYDSKLRAGAKHNMMLLLTFLPSKDTAIAISAIEALQSILIDSSQNLRIFETIGGLPIICKTLKLKQAAETVLHKCIELLCLYLQPEDETPDGVVGDTVYRVSIESKQESLSKLLGTAFVRKLLDMSTWLE</sequence>
<organism evidence="1 2">
    <name type="scientific">Batrachochytrium salamandrivorans</name>
    <dbReference type="NCBI Taxonomy" id="1357716"/>
    <lineage>
        <taxon>Eukaryota</taxon>
        <taxon>Fungi</taxon>
        <taxon>Fungi incertae sedis</taxon>
        <taxon>Chytridiomycota</taxon>
        <taxon>Chytridiomycota incertae sedis</taxon>
        <taxon>Chytridiomycetes</taxon>
        <taxon>Rhizophydiales</taxon>
        <taxon>Rhizophydiales incertae sedis</taxon>
        <taxon>Batrachochytrium</taxon>
    </lineage>
</organism>
<dbReference type="InterPro" id="IPR011989">
    <property type="entry name" value="ARM-like"/>
</dbReference>
<name>A0ABQ8EUR1_9FUNG</name>
<dbReference type="PANTHER" id="PTHR34065:SF1">
    <property type="entry name" value="CELL DIVISION CONTROL PROTEIN 14"/>
    <property type="match status" value="1"/>
</dbReference>
<evidence type="ECO:0000313" key="2">
    <source>
        <dbReference type="Proteomes" id="UP001648503"/>
    </source>
</evidence>
<dbReference type="Pfam" id="PF08045">
    <property type="entry name" value="CDC14"/>
    <property type="match status" value="1"/>
</dbReference>
<evidence type="ECO:0000313" key="1">
    <source>
        <dbReference type="EMBL" id="KAH6586723.1"/>
    </source>
</evidence>
<dbReference type="InterPro" id="IPR012535">
    <property type="entry name" value="Cell_div_Cdc14"/>
</dbReference>
<proteinExistence type="predicted"/>
<protein>
    <submittedName>
        <fullName evidence="1">Uncharacterized protein</fullName>
    </submittedName>
</protein>
<dbReference type="Proteomes" id="UP001648503">
    <property type="component" value="Unassembled WGS sequence"/>
</dbReference>
<dbReference type="EMBL" id="JAFCIX010000571">
    <property type="protein sequence ID" value="KAH6586723.1"/>
    <property type="molecule type" value="Genomic_DNA"/>
</dbReference>
<dbReference type="Gene3D" id="1.25.10.10">
    <property type="entry name" value="Leucine-rich Repeat Variant"/>
    <property type="match status" value="1"/>
</dbReference>
<keyword evidence="2" id="KW-1185">Reference proteome</keyword>
<accession>A0ABQ8EUR1</accession>
<reference evidence="1 2" key="1">
    <citation type="submission" date="2021-02" db="EMBL/GenBank/DDBJ databases">
        <title>Variation within the Batrachochytrium salamandrivorans European outbreak.</title>
        <authorList>
            <person name="Kelly M."/>
            <person name="Pasmans F."/>
            <person name="Shea T.P."/>
            <person name="Munoz J.F."/>
            <person name="Carranza S."/>
            <person name="Cuomo C.A."/>
            <person name="Martel A."/>
        </authorList>
    </citation>
    <scope>NUCLEOTIDE SEQUENCE [LARGE SCALE GENOMIC DNA]</scope>
    <source>
        <strain evidence="1 2">AMFP18/2</strain>
    </source>
</reference>
<gene>
    <name evidence="1" type="ORF">BASA50_000320</name>
</gene>